<feature type="region of interest" description="Disordered" evidence="5">
    <location>
        <begin position="645"/>
        <end position="664"/>
    </location>
</feature>
<feature type="chain" id="PRO_5042143582" evidence="6">
    <location>
        <begin position="23"/>
        <end position="694"/>
    </location>
</feature>
<dbReference type="SUPFAM" id="SSF82171">
    <property type="entry name" value="DPP6 N-terminal domain-like"/>
    <property type="match status" value="1"/>
</dbReference>
<dbReference type="InterPro" id="IPR011659">
    <property type="entry name" value="WD40"/>
</dbReference>
<dbReference type="InterPro" id="IPR006665">
    <property type="entry name" value="OmpA-like"/>
</dbReference>
<accession>A0AAE3UFA1</accession>
<dbReference type="CDD" id="cd07185">
    <property type="entry name" value="OmpA_C-like"/>
    <property type="match status" value="1"/>
</dbReference>
<dbReference type="InterPro" id="IPR050330">
    <property type="entry name" value="Bact_OuterMem_StrucFunc"/>
</dbReference>
<dbReference type="Gene3D" id="1.25.40.10">
    <property type="entry name" value="Tetratricopeptide repeat domain"/>
    <property type="match status" value="1"/>
</dbReference>
<keyword evidence="9" id="KW-1185">Reference proteome</keyword>
<dbReference type="AlphaFoldDB" id="A0AAE3UFA1"/>
<keyword evidence="2 4" id="KW-0472">Membrane</keyword>
<feature type="domain" description="OmpA-like" evidence="7">
    <location>
        <begin position="560"/>
        <end position="678"/>
    </location>
</feature>
<dbReference type="PRINTS" id="PR01021">
    <property type="entry name" value="OMPADOMAIN"/>
</dbReference>
<dbReference type="RefSeq" id="WP_314512119.1">
    <property type="nucleotide sequence ID" value="NZ_JASJOU010000005.1"/>
</dbReference>
<evidence type="ECO:0000313" key="8">
    <source>
        <dbReference type="EMBL" id="MDJ1502201.1"/>
    </source>
</evidence>
<dbReference type="InterPro" id="IPR036737">
    <property type="entry name" value="OmpA-like_sf"/>
</dbReference>
<evidence type="ECO:0000259" key="7">
    <source>
        <dbReference type="PROSITE" id="PS51123"/>
    </source>
</evidence>
<dbReference type="InterPro" id="IPR011042">
    <property type="entry name" value="6-blade_b-propeller_TolB-like"/>
</dbReference>
<evidence type="ECO:0000256" key="3">
    <source>
        <dbReference type="ARBA" id="ARBA00023237"/>
    </source>
</evidence>
<proteinExistence type="predicted"/>
<dbReference type="GO" id="GO:0009279">
    <property type="term" value="C:cell outer membrane"/>
    <property type="evidence" value="ECO:0007669"/>
    <property type="project" value="UniProtKB-SubCell"/>
</dbReference>
<dbReference type="EMBL" id="JASJOU010000005">
    <property type="protein sequence ID" value="MDJ1502201.1"/>
    <property type="molecule type" value="Genomic_DNA"/>
</dbReference>
<evidence type="ECO:0000256" key="1">
    <source>
        <dbReference type="ARBA" id="ARBA00004442"/>
    </source>
</evidence>
<evidence type="ECO:0000256" key="6">
    <source>
        <dbReference type="SAM" id="SignalP"/>
    </source>
</evidence>
<dbReference type="InterPro" id="IPR006664">
    <property type="entry name" value="OMP_bac"/>
</dbReference>
<dbReference type="Pfam" id="PF00691">
    <property type="entry name" value="OmpA"/>
    <property type="match status" value="1"/>
</dbReference>
<dbReference type="PANTHER" id="PTHR30329">
    <property type="entry name" value="STATOR ELEMENT OF FLAGELLAR MOTOR COMPLEX"/>
    <property type="match status" value="1"/>
</dbReference>
<dbReference type="PROSITE" id="PS51123">
    <property type="entry name" value="OMPA_2"/>
    <property type="match status" value="1"/>
</dbReference>
<dbReference type="InterPro" id="IPR011990">
    <property type="entry name" value="TPR-like_helical_dom_sf"/>
</dbReference>
<evidence type="ECO:0000313" key="9">
    <source>
        <dbReference type="Proteomes" id="UP001232063"/>
    </source>
</evidence>
<keyword evidence="6" id="KW-0732">Signal</keyword>
<evidence type="ECO:0000256" key="4">
    <source>
        <dbReference type="PROSITE-ProRule" id="PRU00473"/>
    </source>
</evidence>
<evidence type="ECO:0000256" key="5">
    <source>
        <dbReference type="SAM" id="MobiDB-lite"/>
    </source>
</evidence>
<keyword evidence="3" id="KW-0998">Cell outer membrane</keyword>
<protein>
    <submittedName>
        <fullName evidence="8">OmpA family protein</fullName>
    </submittedName>
</protein>
<comment type="caution">
    <text evidence="8">The sequence shown here is derived from an EMBL/GenBank/DDBJ whole genome shotgun (WGS) entry which is preliminary data.</text>
</comment>
<feature type="signal peptide" evidence="6">
    <location>
        <begin position="1"/>
        <end position="22"/>
    </location>
</feature>
<name>A0AAE3UFA1_9BACT</name>
<dbReference type="PANTHER" id="PTHR30329:SF21">
    <property type="entry name" value="LIPOPROTEIN YIAD-RELATED"/>
    <property type="match status" value="1"/>
</dbReference>
<organism evidence="8 9">
    <name type="scientific">Xanthocytophaga agilis</name>
    <dbReference type="NCBI Taxonomy" id="3048010"/>
    <lineage>
        <taxon>Bacteria</taxon>
        <taxon>Pseudomonadati</taxon>
        <taxon>Bacteroidota</taxon>
        <taxon>Cytophagia</taxon>
        <taxon>Cytophagales</taxon>
        <taxon>Rhodocytophagaceae</taxon>
        <taxon>Xanthocytophaga</taxon>
    </lineage>
</organism>
<dbReference type="Proteomes" id="UP001232063">
    <property type="component" value="Unassembled WGS sequence"/>
</dbReference>
<dbReference type="Gene3D" id="2.120.10.30">
    <property type="entry name" value="TolB, C-terminal domain"/>
    <property type="match status" value="1"/>
</dbReference>
<comment type="subcellular location">
    <subcellularLocation>
        <location evidence="1">Cell outer membrane</location>
    </subcellularLocation>
</comment>
<gene>
    <name evidence="8" type="ORF">QNI22_16155</name>
</gene>
<dbReference type="Pfam" id="PF07676">
    <property type="entry name" value="PD40"/>
    <property type="match status" value="3"/>
</dbReference>
<evidence type="ECO:0000256" key="2">
    <source>
        <dbReference type="ARBA" id="ARBA00023136"/>
    </source>
</evidence>
<sequence length="694" mass="77975">MKKLYTYLLWIGLYLASGHLIAQTTDADLVAEGDAAYNIGGKMLALETYELALKANPNNVRANFMAGKCILETIDKGRASKYLQKAYELDPKVSKDILFLIAESYHLGFKFDEAIDYYQKYTTDLKAGGLKTTEAKNSLAKTEKRIKECENARKFTAEPNAYQSTNAGDGVNSIHPEYGVAVNKDETMMVFTSRRDGSTGIGNVDTDLQFYEDIYISYFKDGKWQPAKNIGSPINTEYHDASIGLSPDGKTLYLYKDENGGDIYVSEMNEDSTWTDPHPIDQQVNSKYNENSISISADGSTMFFTSDRPGGLGGIDIWMCKKDKKGRWGKPENMGAPVNTPNNEDGPFIDYDGKTLYFSSNAHEGMGGYDVFVSEFDSVSKKWKEPVNIGYPISTPDNDIYFVKSGDSKYGYYASVKDDGMGEKDIYKVLLPEDRRTYEQLKNKPIKKDTNQVVKDISKDVPIEAKEMQVVKLQIRVLADGKKSLDVGSIIVKGKEDGVVVGIKKVANGIYQCTFQNSSPQDYIVSVEQNGYMFENLEVTVPGMSEMEQLIRRDVKLQKLKVGFVTVLHNIYFDFNKTSFKIDSYKELNKLARLLKENPSYRVEIAGHTDNVGSNDYNQQLSHRRAVAVVNYLISRRVDASRLTAQGYGETQPMASNDDEKEGREFNRRTEFKIISEGKLPTPNPTTNTTNTEF</sequence>
<reference evidence="8" key="1">
    <citation type="submission" date="2023-05" db="EMBL/GenBank/DDBJ databases">
        <authorList>
            <person name="Zhang X."/>
        </authorList>
    </citation>
    <scope>NUCLEOTIDE SEQUENCE</scope>
    <source>
        <strain evidence="8">BD1B2-1</strain>
    </source>
</reference>
<dbReference type="Gene3D" id="3.30.1330.60">
    <property type="entry name" value="OmpA-like domain"/>
    <property type="match status" value="1"/>
</dbReference>
<dbReference type="SUPFAM" id="SSF48452">
    <property type="entry name" value="TPR-like"/>
    <property type="match status" value="1"/>
</dbReference>
<dbReference type="SUPFAM" id="SSF103088">
    <property type="entry name" value="OmpA-like"/>
    <property type="match status" value="1"/>
</dbReference>